<accession>A0A023G087</accession>
<name>A0A023G087_AMBPA</name>
<sequence>MRLWCVCVCVHCFTHSVPSSFPLDERQKPVCGGRCLLRGHCGDEGQSWKQFLKLHPVGCTCTMPGFCYISCCYLSCFSLGC</sequence>
<evidence type="ECO:0000256" key="1">
    <source>
        <dbReference type="SAM" id="SignalP"/>
    </source>
</evidence>
<reference evidence="2" key="1">
    <citation type="submission" date="2014-03" db="EMBL/GenBank/DDBJ databases">
        <title>The sialotranscriptome of Amblyomma triste, Amblyomma parvum and Amblyomma cajennense ticks, uncovered by 454-based RNA-seq.</title>
        <authorList>
            <person name="Garcia G.R."/>
            <person name="Gardinassi L.G."/>
            <person name="Ribeiro J.M."/>
            <person name="Anatrielo E."/>
            <person name="Ferreira B.R."/>
            <person name="Moreira H.N."/>
            <person name="Mafra C."/>
            <person name="Olegario M.M."/>
            <person name="Szabo P.J."/>
            <person name="Miranda-Santos I.K."/>
            <person name="Maruyama S.R."/>
        </authorList>
    </citation>
    <scope>NUCLEOTIDE SEQUENCE</scope>
    <source>
        <strain evidence="2">Araguapaz</strain>
        <tissue evidence="2">Salivary glands</tissue>
    </source>
</reference>
<dbReference type="AlphaFoldDB" id="A0A023G087"/>
<feature type="signal peptide" evidence="1">
    <location>
        <begin position="1"/>
        <end position="19"/>
    </location>
</feature>
<evidence type="ECO:0000313" key="2">
    <source>
        <dbReference type="EMBL" id="JAC27084.1"/>
    </source>
</evidence>
<protein>
    <submittedName>
        <fullName evidence="2">Putative secreted protein</fullName>
    </submittedName>
</protein>
<proteinExistence type="evidence at transcript level"/>
<dbReference type="EMBL" id="GBBL01000236">
    <property type="protein sequence ID" value="JAC27084.1"/>
    <property type="molecule type" value="mRNA"/>
</dbReference>
<keyword evidence="1" id="KW-0732">Signal</keyword>
<feature type="chain" id="PRO_5001520349" evidence="1">
    <location>
        <begin position="20"/>
        <end position="81"/>
    </location>
</feature>
<organism evidence="2">
    <name type="scientific">Amblyomma parvum</name>
    <name type="common">South American tick</name>
    <dbReference type="NCBI Taxonomy" id="251391"/>
    <lineage>
        <taxon>Eukaryota</taxon>
        <taxon>Metazoa</taxon>
        <taxon>Ecdysozoa</taxon>
        <taxon>Arthropoda</taxon>
        <taxon>Chelicerata</taxon>
        <taxon>Arachnida</taxon>
        <taxon>Acari</taxon>
        <taxon>Parasitiformes</taxon>
        <taxon>Ixodida</taxon>
        <taxon>Ixodoidea</taxon>
        <taxon>Ixodidae</taxon>
        <taxon>Amblyomminae</taxon>
        <taxon>Amblyomma</taxon>
    </lineage>
</organism>